<evidence type="ECO:0000256" key="1">
    <source>
        <dbReference type="SAM" id="MobiDB-lite"/>
    </source>
</evidence>
<keyword evidence="3" id="KW-1185">Reference proteome</keyword>
<proteinExistence type="predicted"/>
<reference evidence="2" key="2">
    <citation type="journal article" date="2023" name="IMA Fungus">
        <title>Comparative genomic study of the Penicillium genus elucidates a diverse pangenome and 15 lateral gene transfer events.</title>
        <authorList>
            <person name="Petersen C."/>
            <person name="Sorensen T."/>
            <person name="Nielsen M.R."/>
            <person name="Sondergaard T.E."/>
            <person name="Sorensen J.L."/>
            <person name="Fitzpatrick D.A."/>
            <person name="Frisvad J.C."/>
            <person name="Nielsen K.L."/>
        </authorList>
    </citation>
    <scope>NUCLEOTIDE SEQUENCE</scope>
    <source>
        <strain evidence="2">IBT 20477</strain>
    </source>
</reference>
<feature type="compositionally biased region" description="Basic and acidic residues" evidence="1">
    <location>
        <begin position="12"/>
        <end position="21"/>
    </location>
</feature>
<accession>A0A9W9MKT8</accession>
<protein>
    <submittedName>
        <fullName evidence="2">Uncharacterized protein</fullName>
    </submittedName>
</protein>
<comment type="caution">
    <text evidence="2">The sequence shown here is derived from an EMBL/GenBank/DDBJ whole genome shotgun (WGS) entry which is preliminary data.</text>
</comment>
<dbReference type="OrthoDB" id="4369470at2759"/>
<organism evidence="2 3">
    <name type="scientific">Penicillium cf. viridicatum</name>
    <dbReference type="NCBI Taxonomy" id="2972119"/>
    <lineage>
        <taxon>Eukaryota</taxon>
        <taxon>Fungi</taxon>
        <taxon>Dikarya</taxon>
        <taxon>Ascomycota</taxon>
        <taxon>Pezizomycotina</taxon>
        <taxon>Eurotiomycetes</taxon>
        <taxon>Eurotiomycetidae</taxon>
        <taxon>Eurotiales</taxon>
        <taxon>Aspergillaceae</taxon>
        <taxon>Penicillium</taxon>
    </lineage>
</organism>
<dbReference type="AlphaFoldDB" id="A0A9W9MKT8"/>
<dbReference type="Proteomes" id="UP001150942">
    <property type="component" value="Unassembled WGS sequence"/>
</dbReference>
<feature type="compositionally biased region" description="Basic residues" evidence="1">
    <location>
        <begin position="1"/>
        <end position="11"/>
    </location>
</feature>
<sequence length="231" mass="26080">MGTPRKRRRRSPSLEEVEKPPRKGNKIWVKTAVKNLKQTDMACVPSDRQNFEDIMECRRQENEKRQSQEFELQVRIKASPRPRWIPSDNNPDPVKGGITKEVMASVPLADVYTTNSNEEWVPPPTEYPVDFDQNGNVRATRTPEDPAPLAWAYGLPIIYIARGGTPLLGRTHGTKLGNLSLKTDSNLKNIPVFTVGPIIASASFVNMPRTLERQYTKLTGEATYPMEKPPL</sequence>
<name>A0A9W9MKT8_9EURO</name>
<dbReference type="EMBL" id="JAPQKQ010000003">
    <property type="protein sequence ID" value="KAJ5203189.1"/>
    <property type="molecule type" value="Genomic_DNA"/>
</dbReference>
<feature type="region of interest" description="Disordered" evidence="1">
    <location>
        <begin position="1"/>
        <end position="24"/>
    </location>
</feature>
<reference evidence="2" key="1">
    <citation type="submission" date="2022-11" db="EMBL/GenBank/DDBJ databases">
        <authorList>
            <person name="Petersen C."/>
        </authorList>
    </citation>
    <scope>NUCLEOTIDE SEQUENCE</scope>
    <source>
        <strain evidence="2">IBT 20477</strain>
    </source>
</reference>
<gene>
    <name evidence="2" type="ORF">N7449_005268</name>
</gene>
<evidence type="ECO:0000313" key="2">
    <source>
        <dbReference type="EMBL" id="KAJ5203189.1"/>
    </source>
</evidence>
<evidence type="ECO:0000313" key="3">
    <source>
        <dbReference type="Proteomes" id="UP001150942"/>
    </source>
</evidence>